<dbReference type="PROSITE" id="PS51257">
    <property type="entry name" value="PROKAR_LIPOPROTEIN"/>
    <property type="match status" value="1"/>
</dbReference>
<dbReference type="PANTHER" id="PTHR43649">
    <property type="entry name" value="ARABINOSE-BINDING PROTEIN-RELATED"/>
    <property type="match status" value="1"/>
</dbReference>
<dbReference type="RefSeq" id="WP_016203854.1">
    <property type="nucleotide sequence ID" value="NZ_JABBPK010000001.1"/>
</dbReference>
<dbReference type="SUPFAM" id="SSF53850">
    <property type="entry name" value="Periplasmic binding protein-like II"/>
    <property type="match status" value="1"/>
</dbReference>
<accession>A0A7Y0KBA7</accession>
<proteinExistence type="predicted"/>
<dbReference type="Pfam" id="PF01547">
    <property type="entry name" value="SBP_bac_1"/>
    <property type="match status" value="1"/>
</dbReference>
<name>A0A7Y0KBA7_9BACI</name>
<gene>
    <name evidence="2" type="ORF">HHU08_19205</name>
</gene>
<feature type="signal peptide" evidence="1">
    <location>
        <begin position="1"/>
        <end position="21"/>
    </location>
</feature>
<comment type="caution">
    <text evidence="2">The sequence shown here is derived from an EMBL/GenBank/DDBJ whole genome shotgun (WGS) entry which is preliminary data.</text>
</comment>
<dbReference type="InterPro" id="IPR050490">
    <property type="entry name" value="Bact_solute-bd_prot1"/>
</dbReference>
<feature type="chain" id="PRO_5038798322" evidence="1">
    <location>
        <begin position="22"/>
        <end position="515"/>
    </location>
</feature>
<dbReference type="Gene3D" id="3.40.190.10">
    <property type="entry name" value="Periplasmic binding protein-like II"/>
    <property type="match status" value="1"/>
</dbReference>
<reference evidence="2 3" key="1">
    <citation type="submission" date="2020-04" db="EMBL/GenBank/DDBJ databases">
        <title>Bacillus sp. UniB3 isolated from commercial digestive syrup.</title>
        <authorList>
            <person name="Thorat V."/>
            <person name="Kirdat K."/>
            <person name="Tiwarekar B."/>
            <person name="Yadav A."/>
        </authorList>
    </citation>
    <scope>NUCLEOTIDE SEQUENCE [LARGE SCALE GENOMIC DNA]</scope>
    <source>
        <strain evidence="2 3">UniB3</strain>
    </source>
</reference>
<keyword evidence="1" id="KW-0732">Signal</keyword>
<dbReference type="PANTHER" id="PTHR43649:SF12">
    <property type="entry name" value="DIACETYLCHITOBIOSE BINDING PROTEIN DASA"/>
    <property type="match status" value="1"/>
</dbReference>
<evidence type="ECO:0000256" key="1">
    <source>
        <dbReference type="SAM" id="SignalP"/>
    </source>
</evidence>
<dbReference type="EMBL" id="JABBPK010000001">
    <property type="protein sequence ID" value="NMO79087.1"/>
    <property type="molecule type" value="Genomic_DNA"/>
</dbReference>
<sequence>MKKRLCLFLSLLIVFSLLLSACSNDTKTDESEKEKNDYAGIVGIDEDENGVPDWQEKEIELVYANNFYGENDETNPMVLNIKKFMEKYPNITVTRDRQFTGEMDDFEKMEVLTARASEGTLPDVFYSPLAAEAYDRELTLDLTPYIESDEEADSISDNARSFMMSYDGEEIYGVPWMSVSQFPAINLKLLKENNISIPSYDWTYEEYENLRSEVAQLTPSKPIFPGIIDFSELGPHYFDSIPNGWKGYNSETERWDFSGSPKFGEWFELVAKEGKQGLHFYDLTEEERVSKVGNLGWPWGDGLEAIGNVWMYALSSDVNELVKNREMDIDIYPMPQAPEGGSTSLHGYYDTLSISSSLSDDLVKAEAAFQLVKWLSFGEEGLLSKWSLIDEYSGLEEDAPLRAEDSLMDFIQGWPVTTDKDVLAQHPFVKGFAADSPLAIFNFEAFKSEEFQQQLSNPIPFPRNMPAVANAFNNLDTWTLKNKIKDEGVRFGDIAAEWDETMNAYLDDYLRQYNK</sequence>
<dbReference type="Proteomes" id="UP000588491">
    <property type="component" value="Unassembled WGS sequence"/>
</dbReference>
<dbReference type="InterPro" id="IPR006059">
    <property type="entry name" value="SBP"/>
</dbReference>
<organism evidence="2 3">
    <name type="scientific">Niallia alba</name>
    <dbReference type="NCBI Taxonomy" id="2729105"/>
    <lineage>
        <taxon>Bacteria</taxon>
        <taxon>Bacillati</taxon>
        <taxon>Bacillota</taxon>
        <taxon>Bacilli</taxon>
        <taxon>Bacillales</taxon>
        <taxon>Bacillaceae</taxon>
        <taxon>Niallia</taxon>
    </lineage>
</organism>
<evidence type="ECO:0000313" key="3">
    <source>
        <dbReference type="Proteomes" id="UP000588491"/>
    </source>
</evidence>
<keyword evidence="3" id="KW-1185">Reference proteome</keyword>
<protein>
    <submittedName>
        <fullName evidence="2">Carbohydrate ABC transporter substrate-binding protein</fullName>
    </submittedName>
</protein>
<dbReference type="AlphaFoldDB" id="A0A7Y0KBA7"/>
<evidence type="ECO:0000313" key="2">
    <source>
        <dbReference type="EMBL" id="NMO79087.1"/>
    </source>
</evidence>